<protein>
    <submittedName>
        <fullName evidence="1">Uncharacterized protein</fullName>
    </submittedName>
</protein>
<dbReference type="KEGG" id="pnp:IJ22_09410"/>
<dbReference type="AlphaFoldDB" id="A0A0U2ILS1"/>
<dbReference type="RefSeq" id="WP_062407578.1">
    <property type="nucleotide sequence ID" value="NZ_CP013652.1"/>
</dbReference>
<evidence type="ECO:0000313" key="1">
    <source>
        <dbReference type="EMBL" id="ALS21323.1"/>
    </source>
</evidence>
<name>A0A0U2ILS1_9BACL</name>
<organism evidence="1 2">
    <name type="scientific">Paenibacillus naphthalenovorans</name>
    <dbReference type="NCBI Taxonomy" id="162209"/>
    <lineage>
        <taxon>Bacteria</taxon>
        <taxon>Bacillati</taxon>
        <taxon>Bacillota</taxon>
        <taxon>Bacilli</taxon>
        <taxon>Bacillales</taxon>
        <taxon>Paenibacillaceae</taxon>
        <taxon>Paenibacillus</taxon>
    </lineage>
</organism>
<dbReference type="OrthoDB" id="2380880at2"/>
<reference evidence="1 2" key="2">
    <citation type="journal article" date="2016" name="Genome Announc.">
        <title>Complete Genome Sequences of Two Interactive Moderate Thermophiles, Paenibacillus napthalenovorans 32O-Y and Paenibacillus sp. 32O-W.</title>
        <authorList>
            <person name="Butler R.R.III."/>
            <person name="Wang J."/>
            <person name="Stark B.C."/>
            <person name="Pombert J.F."/>
        </authorList>
    </citation>
    <scope>NUCLEOTIDE SEQUENCE [LARGE SCALE GENOMIC DNA]</scope>
    <source>
        <strain evidence="1 2">32O-Y</strain>
    </source>
</reference>
<accession>A0A0U2ILS1</accession>
<dbReference type="Proteomes" id="UP000061660">
    <property type="component" value="Chromosome"/>
</dbReference>
<proteinExistence type="predicted"/>
<reference evidence="2" key="1">
    <citation type="submission" date="2015-12" db="EMBL/GenBank/DDBJ databases">
        <title>Complete genome sequences of two moderately thermophilic Paenibacillus species.</title>
        <authorList>
            <person name="Butler R.III."/>
            <person name="Wang J."/>
            <person name="Stark B.C."/>
            <person name="Pombert J.-F."/>
        </authorList>
    </citation>
    <scope>NUCLEOTIDE SEQUENCE [LARGE SCALE GENOMIC DNA]</scope>
    <source>
        <strain evidence="2">32O-Y</strain>
    </source>
</reference>
<dbReference type="PATRIC" id="fig|162209.4.peg.1002"/>
<dbReference type="STRING" id="162209.IJ22_09410"/>
<gene>
    <name evidence="1" type="ORF">IJ22_09410</name>
</gene>
<sequence length="280" mass="32556">MDDKKKEMIVREIEHWRRSKLLPEHYCDFLLNIYDMHQQDQDKKEQGGLFGVTPSKIRNSNWKIWMLGLLLIIALSFTALNFNAFELPMQIGISIIFLAGCYGWGSSKLEKEPMAAQLWIGMASLFLLFIGVYLLRLHGVQASVPVVAYVALCSVVWILTGLLARLALFQLCGWVSLVFCYGWLLHYQLETLSWITLQLSWMPLAILFCWMSWIIHEKNSQAGLVFFLLSLIVWYMPELYAMLYAEKYGSQTVQWLLLSKLLAQAGLLFAWRKKWTEWVV</sequence>
<evidence type="ECO:0000313" key="2">
    <source>
        <dbReference type="Proteomes" id="UP000061660"/>
    </source>
</evidence>
<dbReference type="EMBL" id="CP013652">
    <property type="protein sequence ID" value="ALS21323.1"/>
    <property type="molecule type" value="Genomic_DNA"/>
</dbReference>
<keyword evidence="2" id="KW-1185">Reference proteome</keyword>